<dbReference type="InterPro" id="IPR013078">
    <property type="entry name" value="His_Pase_superF_clade-1"/>
</dbReference>
<dbReference type="Pfam" id="PF00300">
    <property type="entry name" value="His_Phos_1"/>
    <property type="match status" value="1"/>
</dbReference>
<dbReference type="OrthoDB" id="837575at2"/>
<evidence type="ECO:0000313" key="1">
    <source>
        <dbReference type="EMBL" id="SMD44275.1"/>
    </source>
</evidence>
<dbReference type="STRING" id="758820.SAMN00777080_2895"/>
<dbReference type="Gene3D" id="3.40.50.1240">
    <property type="entry name" value="Phosphoglycerate mutase-like"/>
    <property type="match status" value="1"/>
</dbReference>
<dbReference type="PROSITE" id="PS51257">
    <property type="entry name" value="PROKAR_LIPOPROTEIN"/>
    <property type="match status" value="1"/>
</dbReference>
<organism evidence="1 2">
    <name type="scientific">Aquiflexum balticum DSM 16537</name>
    <dbReference type="NCBI Taxonomy" id="758820"/>
    <lineage>
        <taxon>Bacteria</taxon>
        <taxon>Pseudomonadati</taxon>
        <taxon>Bacteroidota</taxon>
        <taxon>Cytophagia</taxon>
        <taxon>Cytophagales</taxon>
        <taxon>Cyclobacteriaceae</taxon>
        <taxon>Aquiflexum</taxon>
    </lineage>
</organism>
<name>A0A1W2H5R5_9BACT</name>
<evidence type="ECO:0000313" key="2">
    <source>
        <dbReference type="Proteomes" id="UP000192333"/>
    </source>
</evidence>
<keyword evidence="2" id="KW-1185">Reference proteome</keyword>
<gene>
    <name evidence="1" type="ORF">SAMN00777080_2895</name>
</gene>
<dbReference type="SUPFAM" id="SSF53254">
    <property type="entry name" value="Phosphoglycerate mutase-like"/>
    <property type="match status" value="1"/>
</dbReference>
<accession>A0A1W2H5R5</accession>
<dbReference type="EMBL" id="LT838813">
    <property type="protein sequence ID" value="SMD44275.1"/>
    <property type="molecule type" value="Genomic_DNA"/>
</dbReference>
<dbReference type="AlphaFoldDB" id="A0A1W2H5R5"/>
<protein>
    <submittedName>
        <fullName evidence="1">Fructose-2,6-bisphosphatase</fullName>
    </submittedName>
</protein>
<proteinExistence type="predicted"/>
<dbReference type="Proteomes" id="UP000192333">
    <property type="component" value="Chromosome I"/>
</dbReference>
<dbReference type="RefSeq" id="WP_084121069.1">
    <property type="nucleotide sequence ID" value="NZ_LT838813.1"/>
</dbReference>
<dbReference type="InterPro" id="IPR029033">
    <property type="entry name" value="His_PPase_superfam"/>
</dbReference>
<sequence>MKLYFKQICLLIFFPLLISSCLEKEMEENLIISEDYIDGVFFVEHLDQGVQIKIETNKPAKFFPNSERQTFDIEESGFAELSLPQGVYWIDCSFEESPSFIETIPILIMKNKAHAIRTVGSLINMKQDHQGFALVLRHVDARIGEDKVDSPIPEWWKSCDPEVARQLNENGRRNGKKIGDAIKKLQIPIGTAISSEFCRAVQTIEAMELDLEIETDSRLNHENANPNDPMFEDVFDIIRENNAAGVQLLVGHYNMLEANPHRNLFRPFNMSDGFLMKANSQKELEFVGSVPLFLWSLFE</sequence>
<reference evidence="2" key="1">
    <citation type="submission" date="2017-04" db="EMBL/GenBank/DDBJ databases">
        <authorList>
            <person name="Varghese N."/>
            <person name="Submissions S."/>
        </authorList>
    </citation>
    <scope>NUCLEOTIDE SEQUENCE [LARGE SCALE GENOMIC DNA]</scope>
    <source>
        <strain evidence="2">DSM 16537</strain>
    </source>
</reference>